<sequence length="399" mass="43771">MPTPFHNTKFSSAPALETLPNELLLRIISEVVLSSTWHDYKLEQSLPITGTIKTGWKGLRRAEEIPSGIHAVTLTSRHLHNLANTVLYRTIVLDKEKDVLLFRRTVDDAQKASRPGRTGKLAITPAFLRNVVKRLAITYAPMYTDLAVFTLRKLGTKVSNSDIATIITACSGAHTITIPSQWAHVLRDIGKTAEGSEGGEASGNPNFTELLLSSYVDLAKTCSTIPPIAQWRPSAPSTPIHSLPATPSTTRPSTPDPTMQHDPTAHAWYSPLALLEVFPSLSHIALPRPAHANTENDELFIGDVKAILQRPMMQVVVIIIFPQIRVGADKEQAVNRDAGGPSDIKESTIWLAVEELRKGDGRLFVVNGHLGSWRKDWQGPAVVASPRGPGNWWRKVMSA</sequence>
<dbReference type="Proteomes" id="UP000714275">
    <property type="component" value="Unassembled WGS sequence"/>
</dbReference>
<feature type="region of interest" description="Disordered" evidence="1">
    <location>
        <begin position="233"/>
        <end position="260"/>
    </location>
</feature>
<evidence type="ECO:0000313" key="3">
    <source>
        <dbReference type="Proteomes" id="UP000714275"/>
    </source>
</evidence>
<protein>
    <submittedName>
        <fullName evidence="2">Uncharacterized protein</fullName>
    </submittedName>
</protein>
<dbReference type="AlphaFoldDB" id="A0A9P7D767"/>
<name>A0A9P7D767_9AGAM</name>
<accession>A0A9P7D767</accession>
<dbReference type="OrthoDB" id="3259136at2759"/>
<dbReference type="EMBL" id="JABBWD010000004">
    <property type="protein sequence ID" value="KAG1781949.1"/>
    <property type="molecule type" value="Genomic_DNA"/>
</dbReference>
<evidence type="ECO:0000313" key="2">
    <source>
        <dbReference type="EMBL" id="KAG1781949.1"/>
    </source>
</evidence>
<proteinExistence type="predicted"/>
<comment type="caution">
    <text evidence="2">The sequence shown here is derived from an EMBL/GenBank/DDBJ whole genome shotgun (WGS) entry which is preliminary data.</text>
</comment>
<keyword evidence="3" id="KW-1185">Reference proteome</keyword>
<evidence type="ECO:0000256" key="1">
    <source>
        <dbReference type="SAM" id="MobiDB-lite"/>
    </source>
</evidence>
<organism evidence="2 3">
    <name type="scientific">Suillus placidus</name>
    <dbReference type="NCBI Taxonomy" id="48579"/>
    <lineage>
        <taxon>Eukaryota</taxon>
        <taxon>Fungi</taxon>
        <taxon>Dikarya</taxon>
        <taxon>Basidiomycota</taxon>
        <taxon>Agaricomycotina</taxon>
        <taxon>Agaricomycetes</taxon>
        <taxon>Agaricomycetidae</taxon>
        <taxon>Boletales</taxon>
        <taxon>Suillineae</taxon>
        <taxon>Suillaceae</taxon>
        <taxon>Suillus</taxon>
    </lineage>
</organism>
<feature type="compositionally biased region" description="Low complexity" evidence="1">
    <location>
        <begin position="242"/>
        <end position="258"/>
    </location>
</feature>
<reference evidence="2" key="1">
    <citation type="journal article" date="2020" name="New Phytol.">
        <title>Comparative genomics reveals dynamic genome evolution in host specialist ectomycorrhizal fungi.</title>
        <authorList>
            <person name="Lofgren L.A."/>
            <person name="Nguyen N.H."/>
            <person name="Vilgalys R."/>
            <person name="Ruytinx J."/>
            <person name="Liao H.L."/>
            <person name="Branco S."/>
            <person name="Kuo A."/>
            <person name="LaButti K."/>
            <person name="Lipzen A."/>
            <person name="Andreopoulos W."/>
            <person name="Pangilinan J."/>
            <person name="Riley R."/>
            <person name="Hundley H."/>
            <person name="Na H."/>
            <person name="Barry K."/>
            <person name="Grigoriev I.V."/>
            <person name="Stajich J.E."/>
            <person name="Kennedy P.G."/>
        </authorList>
    </citation>
    <scope>NUCLEOTIDE SEQUENCE</scope>
    <source>
        <strain evidence="2">DOB743</strain>
    </source>
</reference>
<gene>
    <name evidence="2" type="ORF">EV702DRAFT_1192608</name>
</gene>